<evidence type="ECO:0000256" key="1">
    <source>
        <dbReference type="ARBA" id="ARBA00008645"/>
    </source>
</evidence>
<evidence type="ECO:0000259" key="3">
    <source>
        <dbReference type="Pfam" id="PF00561"/>
    </source>
</evidence>
<dbReference type="Pfam" id="PF00561">
    <property type="entry name" value="Abhydrolase_1"/>
    <property type="match status" value="1"/>
</dbReference>
<dbReference type="Proteomes" id="UP000826234">
    <property type="component" value="Unassembled WGS sequence"/>
</dbReference>
<accession>A0ABQ7SHN9</accession>
<keyword evidence="5" id="KW-1185">Reference proteome</keyword>
<name>A0ABQ7SHN9_PHRPL</name>
<dbReference type="Gene3D" id="3.40.50.1820">
    <property type="entry name" value="alpha/beta hydrolase"/>
    <property type="match status" value="1"/>
</dbReference>
<feature type="domain" description="AB hydrolase-1" evidence="3">
    <location>
        <begin position="29"/>
        <end position="88"/>
    </location>
</feature>
<dbReference type="InterPro" id="IPR050266">
    <property type="entry name" value="AB_hydrolase_sf"/>
</dbReference>
<protein>
    <recommendedName>
        <fullName evidence="3">AB hydrolase-1 domain-containing protein</fullName>
    </recommendedName>
</protein>
<evidence type="ECO:0000313" key="5">
    <source>
        <dbReference type="Proteomes" id="UP000826234"/>
    </source>
</evidence>
<dbReference type="SUPFAM" id="SSF53474">
    <property type="entry name" value="alpha/beta-Hydrolases"/>
    <property type="match status" value="1"/>
</dbReference>
<dbReference type="PANTHER" id="PTHR43798">
    <property type="entry name" value="MONOACYLGLYCEROL LIPASE"/>
    <property type="match status" value="1"/>
</dbReference>
<sequence>MAGLVSELKFLVPWGHIAAKAWGSPQSRPVLCLHGWLDNANTFSKLIPLLPKDCYYMAIDFAGHGLSSHRPVGCPYYLIDHVSDVRRIAAGEFITLACSMWKVGVSHYSES</sequence>
<organism evidence="4 5">
    <name type="scientific">Phrynosoma platyrhinos</name>
    <name type="common">Desert horned lizard</name>
    <dbReference type="NCBI Taxonomy" id="52577"/>
    <lineage>
        <taxon>Eukaryota</taxon>
        <taxon>Metazoa</taxon>
        <taxon>Chordata</taxon>
        <taxon>Craniata</taxon>
        <taxon>Vertebrata</taxon>
        <taxon>Euteleostomi</taxon>
        <taxon>Lepidosauria</taxon>
        <taxon>Squamata</taxon>
        <taxon>Bifurcata</taxon>
        <taxon>Unidentata</taxon>
        <taxon>Episquamata</taxon>
        <taxon>Toxicofera</taxon>
        <taxon>Iguania</taxon>
        <taxon>Phrynosomatidae</taxon>
        <taxon>Phrynosomatinae</taxon>
        <taxon>Phrynosoma</taxon>
    </lineage>
</organism>
<dbReference type="InterPro" id="IPR000073">
    <property type="entry name" value="AB_hydrolase_1"/>
</dbReference>
<dbReference type="InterPro" id="IPR029058">
    <property type="entry name" value="AB_hydrolase_fold"/>
</dbReference>
<evidence type="ECO:0000256" key="2">
    <source>
        <dbReference type="ARBA" id="ARBA00022801"/>
    </source>
</evidence>
<dbReference type="EMBL" id="JAIPUX010005290">
    <property type="protein sequence ID" value="KAH0616824.1"/>
    <property type="molecule type" value="Genomic_DNA"/>
</dbReference>
<keyword evidence="2" id="KW-0378">Hydrolase</keyword>
<reference evidence="4 5" key="1">
    <citation type="journal article" date="2022" name="Gigascience">
        <title>A chromosome-level genome assembly and annotation of the desert horned lizard, Phrynosoma platyrhinos, provides insight into chromosomal rearrangements among reptiles.</title>
        <authorList>
            <person name="Koochekian N."/>
            <person name="Ascanio A."/>
            <person name="Farleigh K."/>
            <person name="Card D.C."/>
            <person name="Schield D.R."/>
            <person name="Castoe T.A."/>
            <person name="Jezkova T."/>
        </authorList>
    </citation>
    <scope>NUCLEOTIDE SEQUENCE [LARGE SCALE GENOMIC DNA]</scope>
    <source>
        <strain evidence="4">NK-2021</strain>
    </source>
</reference>
<comment type="caution">
    <text evidence="4">The sequence shown here is derived from an EMBL/GenBank/DDBJ whole genome shotgun (WGS) entry which is preliminary data.</text>
</comment>
<gene>
    <name evidence="4" type="ORF">JD844_028238</name>
</gene>
<evidence type="ECO:0000313" key="4">
    <source>
        <dbReference type="EMBL" id="KAH0616824.1"/>
    </source>
</evidence>
<dbReference type="PANTHER" id="PTHR43798:SF14">
    <property type="entry name" value="SERINE HYDROLASE-LIKE PROTEIN DDB_G0286239"/>
    <property type="match status" value="1"/>
</dbReference>
<comment type="similarity">
    <text evidence="1">Belongs to the AB hydrolase superfamily.</text>
</comment>
<proteinExistence type="inferred from homology"/>